<evidence type="ECO:0000313" key="2">
    <source>
        <dbReference type="EMBL" id="KAK7408976.1"/>
    </source>
</evidence>
<evidence type="ECO:0008006" key="4">
    <source>
        <dbReference type="Google" id="ProtNLM"/>
    </source>
</evidence>
<feature type="compositionally biased region" description="Basic and acidic residues" evidence="1">
    <location>
        <begin position="90"/>
        <end position="121"/>
    </location>
</feature>
<feature type="compositionally biased region" description="Acidic residues" evidence="1">
    <location>
        <begin position="43"/>
        <end position="67"/>
    </location>
</feature>
<keyword evidence="3" id="KW-1185">Reference proteome</keyword>
<feature type="region of interest" description="Disordered" evidence="1">
    <location>
        <begin position="90"/>
        <end position="389"/>
    </location>
</feature>
<dbReference type="Proteomes" id="UP001498476">
    <property type="component" value="Unassembled WGS sequence"/>
</dbReference>
<feature type="compositionally biased region" description="Acidic residues" evidence="1">
    <location>
        <begin position="305"/>
        <end position="329"/>
    </location>
</feature>
<sequence>MEGVGVSSGTVARFASDSLEFTGIDLGDRQRGTSRRGYRGGSEDEEEDDDDEDEDSSGDDDGYEEELAQLSPREREEMLVQSAMARIERARAMGRSDVKLNKHELAALERRRKRMEEEEKKKRAGGRKKRKEQRVAVPLTHLEPVSRKKKASRQDSLPRHQSSSSNLGDTQDYQGYPPMGYFPPPSGSRSRPRSGTASSQRQPSRVRDDRGGNAFDFSQGPAPIPRHHSDSVAGHRSTRGSPPESRSGMDPFQFQTAGPRATGSKSAVGSRRHASGPDEGYPTRRGAPASIRSGRGSERQSLDQETSEEGSEDSDDDDDGDSSSEEQESSSDNTGNGAQIREAPRGRGPAIVVEVDKEPEPRPQPTKKSAPKNASPSKRKPARGGRRRK</sequence>
<dbReference type="EMBL" id="JAZAVJ010000167">
    <property type="protein sequence ID" value="KAK7408976.1"/>
    <property type="molecule type" value="Genomic_DNA"/>
</dbReference>
<reference evidence="2 3" key="1">
    <citation type="journal article" date="2025" name="Microbiol. Resour. Announc.">
        <title>Draft genome sequences for Neonectria magnoliae and Neonectria punicea, canker pathogens of Liriodendron tulipifera and Acer saccharum in West Virginia.</title>
        <authorList>
            <person name="Petronek H.M."/>
            <person name="Kasson M.T."/>
            <person name="Metheny A.M."/>
            <person name="Stauder C.M."/>
            <person name="Lovett B."/>
            <person name="Lynch S.C."/>
            <person name="Garnas J.R."/>
            <person name="Kasson L.R."/>
            <person name="Stajich J.E."/>
        </authorList>
    </citation>
    <scope>NUCLEOTIDE SEQUENCE [LARGE SCALE GENOMIC DNA]</scope>
    <source>
        <strain evidence="2 3">NRRL 64653</strain>
    </source>
</reference>
<comment type="caution">
    <text evidence="2">The sequence shown here is derived from an EMBL/GenBank/DDBJ whole genome shotgun (WGS) entry which is preliminary data.</text>
</comment>
<name>A0ABR1GU08_9HYPO</name>
<proteinExistence type="predicted"/>
<evidence type="ECO:0000256" key="1">
    <source>
        <dbReference type="SAM" id="MobiDB-lite"/>
    </source>
</evidence>
<accession>A0ABR1GU08</accession>
<evidence type="ECO:0000313" key="3">
    <source>
        <dbReference type="Proteomes" id="UP001498476"/>
    </source>
</evidence>
<gene>
    <name evidence="2" type="ORF">QQX98_008855</name>
</gene>
<organism evidence="2 3">
    <name type="scientific">Neonectria punicea</name>
    <dbReference type="NCBI Taxonomy" id="979145"/>
    <lineage>
        <taxon>Eukaryota</taxon>
        <taxon>Fungi</taxon>
        <taxon>Dikarya</taxon>
        <taxon>Ascomycota</taxon>
        <taxon>Pezizomycotina</taxon>
        <taxon>Sordariomycetes</taxon>
        <taxon>Hypocreomycetidae</taxon>
        <taxon>Hypocreales</taxon>
        <taxon>Nectriaceae</taxon>
        <taxon>Neonectria</taxon>
    </lineage>
</organism>
<feature type="compositionally biased region" description="Basic residues" evidence="1">
    <location>
        <begin position="377"/>
        <end position="389"/>
    </location>
</feature>
<feature type="region of interest" description="Disordered" evidence="1">
    <location>
        <begin position="17"/>
        <end position="77"/>
    </location>
</feature>
<protein>
    <recommendedName>
        <fullName evidence="4">INO80 complex subunit B-like conserved region domain-containing protein</fullName>
    </recommendedName>
</protein>
<feature type="compositionally biased region" description="Low complexity" evidence="1">
    <location>
        <begin position="367"/>
        <end position="376"/>
    </location>
</feature>
<feature type="compositionally biased region" description="Polar residues" evidence="1">
    <location>
        <begin position="159"/>
        <end position="173"/>
    </location>
</feature>
<feature type="compositionally biased region" description="Basic residues" evidence="1">
    <location>
        <begin position="122"/>
        <end position="132"/>
    </location>
</feature>